<dbReference type="EMBL" id="ABYH01000400">
    <property type="protein sequence ID" value="EEC94630.1"/>
    <property type="molecule type" value="Genomic_DNA"/>
</dbReference>
<dbReference type="HAMAP" id="MF_02126">
    <property type="entry name" value="RF_methyltr_PrmC"/>
    <property type="match status" value="1"/>
</dbReference>
<dbReference type="InterPro" id="IPR040758">
    <property type="entry name" value="PrmC_N"/>
</dbReference>
<evidence type="ECO:0000256" key="5">
    <source>
        <dbReference type="HAMAP-Rule" id="MF_02126"/>
    </source>
</evidence>
<dbReference type="PROSITE" id="PS00092">
    <property type="entry name" value="N6_MTASE"/>
    <property type="match status" value="1"/>
</dbReference>
<evidence type="ECO:0000259" key="6">
    <source>
        <dbReference type="Pfam" id="PF05175"/>
    </source>
</evidence>
<accession>B7BG31</accession>
<dbReference type="AlphaFoldDB" id="B7BG31"/>
<dbReference type="EC" id="2.1.1.297" evidence="5"/>
<comment type="caution">
    <text evidence="8">The sequence shown here is derived from an EMBL/GenBank/DDBJ whole genome shotgun (WGS) entry which is preliminary data.</text>
</comment>
<evidence type="ECO:0000256" key="2">
    <source>
        <dbReference type="ARBA" id="ARBA00022679"/>
    </source>
</evidence>
<dbReference type="Pfam" id="PF05175">
    <property type="entry name" value="MTS"/>
    <property type="match status" value="1"/>
</dbReference>
<evidence type="ECO:0000256" key="1">
    <source>
        <dbReference type="ARBA" id="ARBA00022603"/>
    </source>
</evidence>
<gene>
    <name evidence="5 8" type="primary">prmC</name>
    <name evidence="8" type="ORF">PRABACTJOHN_04020</name>
</gene>
<comment type="function">
    <text evidence="5">Methylates the class 1 translation termination release factors RF1/PrfA and RF2/PrfB on the glutamine residue of the universally conserved GGQ motif.</text>
</comment>
<dbReference type="InterPro" id="IPR029063">
    <property type="entry name" value="SAM-dependent_MTases_sf"/>
</dbReference>
<feature type="binding site" evidence="5">
    <location>
        <position position="197"/>
    </location>
    <ligand>
        <name>S-adenosyl-L-methionine</name>
        <dbReference type="ChEBI" id="CHEBI:59789"/>
    </ligand>
</feature>
<comment type="catalytic activity">
    <reaction evidence="4 5">
        <text>L-glutaminyl-[peptide chain release factor] + S-adenosyl-L-methionine = N(5)-methyl-L-glutaminyl-[peptide chain release factor] + S-adenosyl-L-homocysteine + H(+)</text>
        <dbReference type="Rhea" id="RHEA:42896"/>
        <dbReference type="Rhea" id="RHEA-COMP:10271"/>
        <dbReference type="Rhea" id="RHEA-COMP:10272"/>
        <dbReference type="ChEBI" id="CHEBI:15378"/>
        <dbReference type="ChEBI" id="CHEBI:30011"/>
        <dbReference type="ChEBI" id="CHEBI:57856"/>
        <dbReference type="ChEBI" id="CHEBI:59789"/>
        <dbReference type="ChEBI" id="CHEBI:61891"/>
        <dbReference type="EC" id="2.1.1.297"/>
    </reaction>
</comment>
<keyword evidence="2 5" id="KW-0808">Transferase</keyword>
<comment type="similarity">
    <text evidence="5">Belongs to the protein N5-glutamine methyltransferase family. PrmC subfamily.</text>
</comment>
<feature type="domain" description="Release factor glutamine methyltransferase N-terminal" evidence="7">
    <location>
        <begin position="14"/>
        <end position="83"/>
    </location>
</feature>
<reference evidence="8 9" key="2">
    <citation type="submission" date="2008-10" db="EMBL/GenBank/DDBJ databases">
        <authorList>
            <person name="Fulton L."/>
            <person name="Clifton S."/>
            <person name="Fulton B."/>
            <person name="Xu J."/>
            <person name="Minx P."/>
            <person name="Pepin K.H."/>
            <person name="Johnson M."/>
            <person name="Bhonagiri V."/>
            <person name="Nash W.E."/>
            <person name="Mardis E.R."/>
            <person name="Wilson R.K."/>
        </authorList>
    </citation>
    <scope>NUCLEOTIDE SEQUENCE [LARGE SCALE GENOMIC DNA]</scope>
    <source>
        <strain evidence="8 9">DSM 18315</strain>
    </source>
</reference>
<feature type="binding site" evidence="5">
    <location>
        <position position="150"/>
    </location>
    <ligand>
        <name>S-adenosyl-L-methionine</name>
        <dbReference type="ChEBI" id="CHEBI:59789"/>
    </ligand>
</feature>
<dbReference type="GO" id="GO:0102559">
    <property type="term" value="F:peptide chain release factor N(5)-glutamine methyltransferase activity"/>
    <property type="evidence" value="ECO:0007669"/>
    <property type="project" value="UniProtKB-EC"/>
</dbReference>
<keyword evidence="1 5" id="KW-0489">Methyltransferase</keyword>
<evidence type="ECO:0000259" key="7">
    <source>
        <dbReference type="Pfam" id="PF17827"/>
    </source>
</evidence>
<dbReference type="InterPro" id="IPR050320">
    <property type="entry name" value="N5-glutamine_MTase"/>
</dbReference>
<reference evidence="8 9" key="1">
    <citation type="submission" date="2008-10" db="EMBL/GenBank/DDBJ databases">
        <title>Draft genome sequence of Parabacteroides johnsonii (DSM 18315).</title>
        <authorList>
            <person name="Sudarsanam P."/>
            <person name="Ley R."/>
            <person name="Guruge J."/>
            <person name="Turnbaugh P.J."/>
            <person name="Mahowald M."/>
            <person name="Liep D."/>
            <person name="Gordon J."/>
        </authorList>
    </citation>
    <scope>NUCLEOTIDE SEQUENCE [LARGE SCALE GENOMIC DNA]</scope>
    <source>
        <strain evidence="8 9">DSM 18315</strain>
    </source>
</reference>
<protein>
    <recommendedName>
        <fullName evidence="5">Release factor glutamine methyltransferase</fullName>
        <shortName evidence="5">RF MTase</shortName>
        <ecNumber evidence="5">2.1.1.297</ecNumber>
    </recommendedName>
    <alternativeName>
        <fullName evidence="5">N5-glutamine methyltransferase PrmC</fullName>
    </alternativeName>
    <alternativeName>
        <fullName evidence="5">Protein-(glutamine-N5) MTase PrmC</fullName>
    </alternativeName>
    <alternativeName>
        <fullName evidence="5">Protein-glutamine N-methyltransferase PrmC</fullName>
    </alternativeName>
</protein>
<dbReference type="HOGENOM" id="CLU_018398_3_2_10"/>
<dbReference type="InterPro" id="IPR007848">
    <property type="entry name" value="Small_mtfrase_dom"/>
</dbReference>
<dbReference type="Gene3D" id="1.10.8.10">
    <property type="entry name" value="DNA helicase RuvA subunit, C-terminal domain"/>
    <property type="match status" value="1"/>
</dbReference>
<proteinExistence type="inferred from homology"/>
<dbReference type="Gene3D" id="3.40.50.150">
    <property type="entry name" value="Vaccinia Virus protein VP39"/>
    <property type="match status" value="1"/>
</dbReference>
<dbReference type="Pfam" id="PF17827">
    <property type="entry name" value="PrmC_N"/>
    <property type="match status" value="1"/>
</dbReference>
<dbReference type="SUPFAM" id="SSF53335">
    <property type="entry name" value="S-adenosyl-L-methionine-dependent methyltransferases"/>
    <property type="match status" value="1"/>
</dbReference>
<dbReference type="InterPro" id="IPR002052">
    <property type="entry name" value="DNA_methylase_N6_adenine_CS"/>
</dbReference>
<evidence type="ECO:0000256" key="3">
    <source>
        <dbReference type="ARBA" id="ARBA00022691"/>
    </source>
</evidence>
<feature type="binding site" evidence="5">
    <location>
        <begin position="197"/>
        <end position="200"/>
    </location>
    <ligand>
        <name>substrate</name>
    </ligand>
</feature>
<evidence type="ECO:0000313" key="8">
    <source>
        <dbReference type="EMBL" id="EEC94630.1"/>
    </source>
</evidence>
<keyword evidence="3 5" id="KW-0949">S-adenosyl-L-methionine</keyword>
<evidence type="ECO:0000256" key="4">
    <source>
        <dbReference type="ARBA" id="ARBA00048391"/>
    </source>
</evidence>
<dbReference type="PANTHER" id="PTHR18895">
    <property type="entry name" value="HEMK METHYLTRANSFERASE"/>
    <property type="match status" value="1"/>
</dbReference>
<dbReference type="NCBIfam" id="TIGR00536">
    <property type="entry name" value="hemK_fam"/>
    <property type="match status" value="1"/>
</dbReference>
<dbReference type="STRING" id="537006.PRABACTJOHN_04020"/>
<evidence type="ECO:0000313" key="9">
    <source>
        <dbReference type="Proteomes" id="UP000005510"/>
    </source>
</evidence>
<sequence length="291" mass="33651">MLTFAQKQNMTETIAYIKESLRDLYPSSEVSSLVRLIMERVCNIQPHHFLFCKDKELPESEKSRIHDIVERLKQMEPIQYILGTADFYSLQFEVDPSVLIPRPETEELVEQVILDNADKKIKILDIGTGSGCIAVTLRKHLKKASVIATDISAEALVTARRNAKRNNTTVTFIQTDILDPEKAEMDIPFILDVIVSNPPYIKEEEKKDMERNVLDYEPHLALFVPDNDPLLYYWHIAHFGKKKLRRNGRLYFEINAACSNMVVEMLEEEGYKNIELIQDLSGRDRIIKARK</sequence>
<dbReference type="GO" id="GO:0003676">
    <property type="term" value="F:nucleic acid binding"/>
    <property type="evidence" value="ECO:0007669"/>
    <property type="project" value="InterPro"/>
</dbReference>
<organism evidence="8 9">
    <name type="scientific">Parabacteroides johnsonii DSM 18315</name>
    <dbReference type="NCBI Taxonomy" id="537006"/>
    <lineage>
        <taxon>Bacteria</taxon>
        <taxon>Pseudomonadati</taxon>
        <taxon>Bacteroidota</taxon>
        <taxon>Bacteroidia</taxon>
        <taxon>Bacteroidales</taxon>
        <taxon>Tannerellaceae</taxon>
        <taxon>Parabacteroides</taxon>
    </lineage>
</organism>
<dbReference type="NCBIfam" id="TIGR03534">
    <property type="entry name" value="RF_mod_PrmC"/>
    <property type="match status" value="1"/>
</dbReference>
<dbReference type="InterPro" id="IPR004556">
    <property type="entry name" value="HemK-like"/>
</dbReference>
<dbReference type="InterPro" id="IPR019874">
    <property type="entry name" value="RF_methyltr_PrmC"/>
</dbReference>
<feature type="domain" description="Methyltransferase small" evidence="6">
    <location>
        <begin position="116"/>
        <end position="206"/>
    </location>
</feature>
<comment type="caution">
    <text evidence="5">Lacks conserved residue(s) required for the propagation of feature annotation.</text>
</comment>
<dbReference type="PANTHER" id="PTHR18895:SF74">
    <property type="entry name" value="MTRF1L RELEASE FACTOR GLUTAMINE METHYLTRANSFERASE"/>
    <property type="match status" value="1"/>
</dbReference>
<dbReference type="Proteomes" id="UP000005510">
    <property type="component" value="Unassembled WGS sequence"/>
</dbReference>
<name>B7BG31_9BACT</name>
<dbReference type="GO" id="GO:0032259">
    <property type="term" value="P:methylation"/>
    <property type="evidence" value="ECO:0007669"/>
    <property type="project" value="UniProtKB-KW"/>
</dbReference>
<dbReference type="CDD" id="cd02440">
    <property type="entry name" value="AdoMet_MTases"/>
    <property type="match status" value="1"/>
</dbReference>
<feature type="binding site" evidence="5">
    <location>
        <begin position="127"/>
        <end position="131"/>
    </location>
    <ligand>
        <name>S-adenosyl-L-methionine</name>
        <dbReference type="ChEBI" id="CHEBI:59789"/>
    </ligand>
</feature>